<dbReference type="Gene3D" id="3.80.10.10">
    <property type="entry name" value="Ribonuclease Inhibitor"/>
    <property type="match status" value="2"/>
</dbReference>
<dbReference type="EMBL" id="OU896712">
    <property type="protein sequence ID" value="CAH1173486.1"/>
    <property type="molecule type" value="Genomic_DNA"/>
</dbReference>
<dbReference type="GO" id="GO:0006913">
    <property type="term" value="P:nucleocytoplasmic transport"/>
    <property type="evidence" value="ECO:0007669"/>
    <property type="project" value="TreeGrafter"/>
</dbReference>
<organism evidence="1 2">
    <name type="scientific">Phaedon cochleariae</name>
    <name type="common">Mustard beetle</name>
    <dbReference type="NCBI Taxonomy" id="80249"/>
    <lineage>
        <taxon>Eukaryota</taxon>
        <taxon>Metazoa</taxon>
        <taxon>Ecdysozoa</taxon>
        <taxon>Arthropoda</taxon>
        <taxon>Hexapoda</taxon>
        <taxon>Insecta</taxon>
        <taxon>Pterygota</taxon>
        <taxon>Neoptera</taxon>
        <taxon>Endopterygota</taxon>
        <taxon>Coleoptera</taxon>
        <taxon>Polyphaga</taxon>
        <taxon>Cucujiformia</taxon>
        <taxon>Chrysomeloidea</taxon>
        <taxon>Chrysomelidae</taxon>
        <taxon>Chrysomelinae</taxon>
        <taxon>Chrysomelini</taxon>
        <taxon>Phaedon</taxon>
    </lineage>
</organism>
<sequence>MRIPHSINPSTLVEYSPSPESLDLVGEDQRKIISENFDWNKDHCPTLIHFCLKAIAKNFEKKPIFDELPCEDKDQLLEIIPTDLPLEQAIPFIHDEYYWKRRYEAHFKTITRRKPKSWTWKNLYLERHLQKLVEEAQPQYSDEENMGDILDLCSPYVSRLIVTQLQLWQPPLNMDKEDYPEIFPVDHINFLYILRKLCTVTEFDLVFGMNDVSEKFDWNMFKVTVLDCQRLGKALLELKNLEILRIHRSRLGNEHCQALMQNLIKNKSLLELDLSNCEIGDQGALCVAKFLAGHPSLKILNLANNRIGKIGAEGLGFTLLLPSCAQIHTLVLKLNPLGKDGAMGIMRGIVRCSIPLELSMAGCDLEGDTPVKIGQMIRINDTLEKLDLSNNWFGADGGTYVVEALNENYTLQWLDMRETDITSNQQQTIKSYLFRNRRLKAQEDKSTSRSCMNEESFVTDIIYRKSEQKPYILSAFDE</sequence>
<dbReference type="GO" id="GO:0005634">
    <property type="term" value="C:nucleus"/>
    <property type="evidence" value="ECO:0007669"/>
    <property type="project" value="TreeGrafter"/>
</dbReference>
<keyword evidence="2" id="KW-1185">Reference proteome</keyword>
<dbReference type="OrthoDB" id="341587at2759"/>
<evidence type="ECO:0000313" key="2">
    <source>
        <dbReference type="Proteomes" id="UP001153737"/>
    </source>
</evidence>
<reference evidence="1" key="1">
    <citation type="submission" date="2022-01" db="EMBL/GenBank/DDBJ databases">
        <authorList>
            <person name="King R."/>
        </authorList>
    </citation>
    <scope>NUCLEOTIDE SEQUENCE</scope>
</reference>
<dbReference type="PANTHER" id="PTHR24113:SF15">
    <property type="entry name" value="NACHT DOMAIN-CONTAINING PROTEIN"/>
    <property type="match status" value="1"/>
</dbReference>
<dbReference type="GO" id="GO:0005829">
    <property type="term" value="C:cytosol"/>
    <property type="evidence" value="ECO:0007669"/>
    <property type="project" value="TreeGrafter"/>
</dbReference>
<evidence type="ECO:0008006" key="3">
    <source>
        <dbReference type="Google" id="ProtNLM"/>
    </source>
</evidence>
<dbReference type="GO" id="GO:0031267">
    <property type="term" value="F:small GTPase binding"/>
    <property type="evidence" value="ECO:0007669"/>
    <property type="project" value="TreeGrafter"/>
</dbReference>
<evidence type="ECO:0000313" key="1">
    <source>
        <dbReference type="EMBL" id="CAH1173486.1"/>
    </source>
</evidence>
<dbReference type="InterPro" id="IPR001611">
    <property type="entry name" value="Leu-rich_rpt"/>
</dbReference>
<protein>
    <recommendedName>
        <fullName evidence="3">T-complex-associated testis-expressed protein 1</fullName>
    </recommendedName>
</protein>
<dbReference type="GO" id="GO:0005096">
    <property type="term" value="F:GTPase activator activity"/>
    <property type="evidence" value="ECO:0007669"/>
    <property type="project" value="InterPro"/>
</dbReference>
<dbReference type="GO" id="GO:0048471">
    <property type="term" value="C:perinuclear region of cytoplasm"/>
    <property type="evidence" value="ECO:0007669"/>
    <property type="project" value="TreeGrafter"/>
</dbReference>
<dbReference type="InterPro" id="IPR027038">
    <property type="entry name" value="RanGap"/>
</dbReference>
<dbReference type="PANTHER" id="PTHR24113">
    <property type="entry name" value="RAN GTPASE-ACTIVATING PROTEIN 1"/>
    <property type="match status" value="1"/>
</dbReference>
<dbReference type="SMART" id="SM00368">
    <property type="entry name" value="LRR_RI"/>
    <property type="match status" value="3"/>
</dbReference>
<accession>A0A9P0DWQ6</accession>
<dbReference type="Proteomes" id="UP001153737">
    <property type="component" value="Chromosome 6"/>
</dbReference>
<reference evidence="1" key="2">
    <citation type="submission" date="2022-10" db="EMBL/GenBank/DDBJ databases">
        <authorList>
            <consortium name="ENA_rothamsted_submissions"/>
            <consortium name="culmorum"/>
            <person name="King R."/>
        </authorList>
    </citation>
    <scope>NUCLEOTIDE SEQUENCE</scope>
</reference>
<dbReference type="Pfam" id="PF13516">
    <property type="entry name" value="LRR_6"/>
    <property type="match status" value="3"/>
</dbReference>
<proteinExistence type="predicted"/>
<gene>
    <name evidence="1" type="ORF">PHAECO_LOCUS10242</name>
</gene>
<name>A0A9P0DWQ6_PHACE</name>
<dbReference type="SUPFAM" id="SSF52047">
    <property type="entry name" value="RNI-like"/>
    <property type="match status" value="1"/>
</dbReference>
<dbReference type="InterPro" id="IPR032675">
    <property type="entry name" value="LRR_dom_sf"/>
</dbReference>
<dbReference type="AlphaFoldDB" id="A0A9P0DWQ6"/>